<gene>
    <name evidence="1" type="ORF">C8N35_10532</name>
</gene>
<evidence type="ECO:0000313" key="1">
    <source>
        <dbReference type="EMBL" id="PTW60032.1"/>
    </source>
</evidence>
<dbReference type="AlphaFoldDB" id="A0A2T5V8F5"/>
<protein>
    <submittedName>
        <fullName evidence="1">Uncharacterized protein</fullName>
    </submittedName>
</protein>
<reference evidence="1 2" key="1">
    <citation type="submission" date="2018-04" db="EMBL/GenBank/DDBJ databases">
        <title>Genomic Encyclopedia of Archaeal and Bacterial Type Strains, Phase II (KMG-II): from individual species to whole genera.</title>
        <authorList>
            <person name="Goeker M."/>
        </authorList>
    </citation>
    <scope>NUCLEOTIDE SEQUENCE [LARGE SCALE GENOMIC DNA]</scope>
    <source>
        <strain evidence="1 2">DSM 23382</strain>
    </source>
</reference>
<dbReference type="Proteomes" id="UP000244081">
    <property type="component" value="Unassembled WGS sequence"/>
</dbReference>
<organism evidence="1 2">
    <name type="scientific">Breoghania corrubedonensis</name>
    <dbReference type="NCBI Taxonomy" id="665038"/>
    <lineage>
        <taxon>Bacteria</taxon>
        <taxon>Pseudomonadati</taxon>
        <taxon>Pseudomonadota</taxon>
        <taxon>Alphaproteobacteria</taxon>
        <taxon>Hyphomicrobiales</taxon>
        <taxon>Stappiaceae</taxon>
        <taxon>Breoghania</taxon>
    </lineage>
</organism>
<keyword evidence="2" id="KW-1185">Reference proteome</keyword>
<name>A0A2T5V8F5_9HYPH</name>
<sequence length="209" mass="22548">MEQGPLGGANGRSSQIPAFQRALSGADAEEAGAWGGGECGTTSIAVGQPFERTFQLVLLRFIWHCARRLPRGPWMQVIAPSSKRVPFTRQVQSVAALAGTRKAARAASARPLEGRSLIISSSPVIPWSLRIARNEVFAKTHNCGRGQEPCVSPSYASTSRSIQMGTWSDGFSQPRTWESISQALSRSAACGESSRWSIRIPLFFCQAPA</sequence>
<evidence type="ECO:0000313" key="2">
    <source>
        <dbReference type="Proteomes" id="UP000244081"/>
    </source>
</evidence>
<accession>A0A2T5V8F5</accession>
<comment type="caution">
    <text evidence="1">The sequence shown here is derived from an EMBL/GenBank/DDBJ whole genome shotgun (WGS) entry which is preliminary data.</text>
</comment>
<dbReference type="EMBL" id="QAYG01000005">
    <property type="protein sequence ID" value="PTW60032.1"/>
    <property type="molecule type" value="Genomic_DNA"/>
</dbReference>
<proteinExistence type="predicted"/>